<evidence type="ECO:0000256" key="1">
    <source>
        <dbReference type="ARBA" id="ARBA00022801"/>
    </source>
</evidence>
<organism evidence="3 4">
    <name type="scientific">Saccharopolyspora rosea</name>
    <dbReference type="NCBI Taxonomy" id="524884"/>
    <lineage>
        <taxon>Bacteria</taxon>
        <taxon>Bacillati</taxon>
        <taxon>Actinomycetota</taxon>
        <taxon>Actinomycetes</taxon>
        <taxon>Pseudonocardiales</taxon>
        <taxon>Pseudonocardiaceae</taxon>
        <taxon>Saccharopolyspora</taxon>
    </lineage>
</organism>
<dbReference type="EC" id="3.5.3.13" evidence="3"/>
<dbReference type="InterPro" id="IPR006680">
    <property type="entry name" value="Amidohydro-rel"/>
</dbReference>
<dbReference type="Proteomes" id="UP001597018">
    <property type="component" value="Unassembled WGS sequence"/>
</dbReference>
<dbReference type="GO" id="GO:0050416">
    <property type="term" value="F:formimidoylglutamate deiminase activity"/>
    <property type="evidence" value="ECO:0007669"/>
    <property type="project" value="UniProtKB-EC"/>
</dbReference>
<accession>A0ABW3FYY0</accession>
<dbReference type="RefSeq" id="WP_263249309.1">
    <property type="nucleotide sequence ID" value="NZ_BAABLT010000056.1"/>
</dbReference>
<proteinExistence type="predicted"/>
<evidence type="ECO:0000313" key="3">
    <source>
        <dbReference type="EMBL" id="MFD0923395.1"/>
    </source>
</evidence>
<dbReference type="SUPFAM" id="SSF51556">
    <property type="entry name" value="Metallo-dependent hydrolases"/>
    <property type="match status" value="1"/>
</dbReference>
<evidence type="ECO:0000313" key="4">
    <source>
        <dbReference type="Proteomes" id="UP001597018"/>
    </source>
</evidence>
<protein>
    <submittedName>
        <fullName evidence="3">Formimidoylglutamate deiminase</fullName>
        <ecNumber evidence="3">3.5.3.13</ecNumber>
    </submittedName>
</protein>
<dbReference type="Gene3D" id="2.30.40.10">
    <property type="entry name" value="Urease, subunit C, domain 1"/>
    <property type="match status" value="1"/>
</dbReference>
<name>A0ABW3FYY0_9PSEU</name>
<dbReference type="InterPro" id="IPR010252">
    <property type="entry name" value="HutF"/>
</dbReference>
<sequence>MTTYWCEWAWLPGGPAPDVLLDVDDGRITAVRTGSQPGAERLPGLTLPGLANAHSHAFHRALRGGTAGTRGTFWTWRERMYRVAEALDPDRYYQLALGVYAEMALAGITCVGEFHYLHHGPAGARYRDPNAMSAALAQAARDAGIRLTLLDTCYLTGGFDRPLDGVQLRFTDGDAAAWADRAGRFEADGDLVRLGAALHSVRAVPAEQIPEVAEWSRKIDAPLHVHLSEQRAENEACLAAHGCTPTQLLDSTGALGADLTAVHATHLAAGDVALLGGSGTGVCLCPTTEADLADGIGPAASLDIAGSPLSLGSDGHSTIDPFTELQAVESYQRLDTETRGTFTTPELVDIATRNSHRALGVPDAGWLGEGARADFVTVRLDGVRLAGVAPGEAPAVARADDVHHVVVGGDPVVRDGVHRAVPDVARQLREAITALI</sequence>
<dbReference type="InterPro" id="IPR032466">
    <property type="entry name" value="Metal_Hydrolase"/>
</dbReference>
<evidence type="ECO:0000259" key="2">
    <source>
        <dbReference type="Pfam" id="PF01979"/>
    </source>
</evidence>
<feature type="domain" description="Amidohydrolase-related" evidence="2">
    <location>
        <begin position="47"/>
        <end position="412"/>
    </location>
</feature>
<dbReference type="PANTHER" id="PTHR43794:SF11">
    <property type="entry name" value="AMIDOHYDROLASE-RELATED DOMAIN-CONTAINING PROTEIN"/>
    <property type="match status" value="1"/>
</dbReference>
<dbReference type="Gene3D" id="3.20.20.140">
    <property type="entry name" value="Metal-dependent hydrolases"/>
    <property type="match status" value="1"/>
</dbReference>
<dbReference type="SUPFAM" id="SSF51338">
    <property type="entry name" value="Composite domain of metallo-dependent hydrolases"/>
    <property type="match status" value="1"/>
</dbReference>
<keyword evidence="4" id="KW-1185">Reference proteome</keyword>
<dbReference type="PANTHER" id="PTHR43794">
    <property type="entry name" value="AMINOHYDROLASE SSNA-RELATED"/>
    <property type="match status" value="1"/>
</dbReference>
<dbReference type="EMBL" id="JBHTIW010000033">
    <property type="protein sequence ID" value="MFD0923395.1"/>
    <property type="molecule type" value="Genomic_DNA"/>
</dbReference>
<dbReference type="Pfam" id="PF01979">
    <property type="entry name" value="Amidohydro_1"/>
    <property type="match status" value="1"/>
</dbReference>
<dbReference type="InterPro" id="IPR050287">
    <property type="entry name" value="MTA/SAH_deaminase"/>
</dbReference>
<dbReference type="NCBIfam" id="TIGR02022">
    <property type="entry name" value="hutF"/>
    <property type="match status" value="1"/>
</dbReference>
<comment type="caution">
    <text evidence="3">The sequence shown here is derived from an EMBL/GenBank/DDBJ whole genome shotgun (WGS) entry which is preliminary data.</text>
</comment>
<reference evidence="4" key="1">
    <citation type="journal article" date="2019" name="Int. J. Syst. Evol. Microbiol.">
        <title>The Global Catalogue of Microorganisms (GCM) 10K type strain sequencing project: providing services to taxonomists for standard genome sequencing and annotation.</title>
        <authorList>
            <consortium name="The Broad Institute Genomics Platform"/>
            <consortium name="The Broad Institute Genome Sequencing Center for Infectious Disease"/>
            <person name="Wu L."/>
            <person name="Ma J."/>
        </authorList>
    </citation>
    <scope>NUCLEOTIDE SEQUENCE [LARGE SCALE GENOMIC DNA]</scope>
    <source>
        <strain evidence="4">CCUG 56401</strain>
    </source>
</reference>
<gene>
    <name evidence="3" type="ORF">ACFQ16_26935</name>
</gene>
<keyword evidence="1 3" id="KW-0378">Hydrolase</keyword>
<dbReference type="NCBIfam" id="NF006681">
    <property type="entry name" value="PRK09229.1-2"/>
    <property type="match status" value="1"/>
</dbReference>
<dbReference type="InterPro" id="IPR011059">
    <property type="entry name" value="Metal-dep_hydrolase_composite"/>
</dbReference>